<dbReference type="InterPro" id="IPR027417">
    <property type="entry name" value="P-loop_NTPase"/>
</dbReference>
<evidence type="ECO:0000256" key="1">
    <source>
        <dbReference type="HAMAP-Rule" id="MF_04147"/>
    </source>
</evidence>
<evidence type="ECO:0000313" key="3">
    <source>
        <dbReference type="EMBL" id="CAB4140947.1"/>
    </source>
</evidence>
<dbReference type="GO" id="GO:0051276">
    <property type="term" value="P:chromosome organization"/>
    <property type="evidence" value="ECO:0007669"/>
    <property type="project" value="UniProtKB-UniRule"/>
</dbReference>
<dbReference type="GO" id="GO:0046872">
    <property type="term" value="F:metal ion binding"/>
    <property type="evidence" value="ECO:0007669"/>
    <property type="project" value="UniProtKB-UniRule"/>
</dbReference>
<dbReference type="HAMAP" id="MF_04147">
    <property type="entry name" value="TERL_T7"/>
    <property type="match status" value="1"/>
</dbReference>
<evidence type="ECO:0000259" key="2">
    <source>
        <dbReference type="Pfam" id="PF22530"/>
    </source>
</evidence>
<feature type="region of interest" description="Nuclease activity" evidence="1">
    <location>
        <begin position="324"/>
        <end position="409"/>
    </location>
</feature>
<feature type="domain" description="Terminase large subunit ribonuclease H-like" evidence="2">
    <location>
        <begin position="343"/>
        <end position="450"/>
    </location>
</feature>
<dbReference type="NCBIfam" id="NF033889">
    <property type="entry name" value="termin_lrg_T7"/>
    <property type="match status" value="1"/>
</dbReference>
<comment type="similarity">
    <text evidence="1">Belongs to the Teseptimavirus large terminase family.</text>
</comment>
<feature type="binding site" evidence="1">
    <location>
        <position position="344"/>
    </location>
    <ligand>
        <name>Mg(2+)</name>
        <dbReference type="ChEBI" id="CHEBI:18420"/>
        <label>2</label>
        <note>catalytic; for nuclease activity</note>
    </ligand>
</feature>
<keyword evidence="1" id="KW-0540">Nuclease</keyword>
<dbReference type="EC" id="3.6.4.-" evidence="1"/>
<dbReference type="Gene3D" id="3.40.50.300">
    <property type="entry name" value="P-loop containing nucleotide triphosphate hydrolases"/>
    <property type="match status" value="1"/>
</dbReference>
<sequence length="549" mass="61798">MSELERKLKDFRNFVFLAWDHLGLPEPTPIQLDIGQYLQKGPRRRVIQAFRGVGKSWLTSAYVVFRLLHNPKLNVLVVSASKQRADDFSTFTLRLINEIPICQHLKPREDQRNSKIAFDVGPAPASQAPSVVSKGITSQITGSRADLIIADDVESLNNSATFLMRDKLLASIAEFEAVLKPGGEVIYLGTPQTEQSIYHGLHEKGYDTRIWPARYPEARLRTAFGGKLAPMLVEGKEGEPTDPRRFNAIDLMEREASYGRTGFALQFMLDSTLSDADRYPLKLSDLIVLGLNPENAPEKPIWAANIGNVVKDIPCVGFNGDRYYGPMDIHGKWIPYEGGIMAIDPSGRGDNETAYAVVKMLNGFLYVTAAGGLRGGYDAGTMEQLVRIAKSNAVNKIIVESNFGDGMFSELLKPYLLKQYPCTVEEIRHNIQKERRIVDTLEPVMNQHRLVIDTGVIRNDYESTKQYASEKALQYSLMWQMSRITRTKGALAYDDRLDVLSMAVGFWVEQMAQDVNRKMAIRKADLLDSELERFMEHAIGRKPRGTTWM</sequence>
<feature type="binding site" evidence="1">
    <location>
        <position position="344"/>
    </location>
    <ligand>
        <name>Mg(2+)</name>
        <dbReference type="ChEBI" id="CHEBI:18420"/>
        <label>1</label>
        <note>catalytic; for nuclease activity</note>
    </ligand>
</feature>
<dbReference type="GO" id="GO:0098009">
    <property type="term" value="C:viral terminase, large subunit"/>
    <property type="evidence" value="ECO:0007669"/>
    <property type="project" value="UniProtKB-UniRule"/>
</dbReference>
<comment type="domain">
    <text evidence="1">The ATPase region is in the N-terminus, whereas the nuclease region is in the central part. The C-terminus is involved in prohead binding.</text>
</comment>
<dbReference type="GO" id="GO:0016887">
    <property type="term" value="F:ATP hydrolysis activity"/>
    <property type="evidence" value="ECO:0007669"/>
    <property type="project" value="InterPro"/>
</dbReference>
<organism evidence="3">
    <name type="scientific">uncultured Caudovirales phage</name>
    <dbReference type="NCBI Taxonomy" id="2100421"/>
    <lineage>
        <taxon>Viruses</taxon>
        <taxon>Duplodnaviria</taxon>
        <taxon>Heunggongvirae</taxon>
        <taxon>Uroviricota</taxon>
        <taxon>Caudoviricetes</taxon>
        <taxon>Peduoviridae</taxon>
        <taxon>Maltschvirus</taxon>
        <taxon>Maltschvirus maltsch</taxon>
    </lineage>
</organism>
<keyword evidence="1" id="KW-0460">Magnesium</keyword>
<keyword evidence="1" id="KW-0479">Metal-binding</keyword>
<feature type="binding site" evidence="1">
    <location>
        <position position="498"/>
    </location>
    <ligand>
        <name>Mg(2+)</name>
        <dbReference type="ChEBI" id="CHEBI:18420"/>
        <label>1</label>
        <note>catalytic; for nuclease activity</note>
    </ligand>
</feature>
<reference evidence="3" key="1">
    <citation type="submission" date="2020-04" db="EMBL/GenBank/DDBJ databases">
        <authorList>
            <person name="Chiriac C."/>
            <person name="Salcher M."/>
            <person name="Ghai R."/>
            <person name="Kavagutti S V."/>
        </authorList>
    </citation>
    <scope>NUCLEOTIDE SEQUENCE</scope>
</reference>
<dbReference type="GO" id="GO:0004519">
    <property type="term" value="F:endonuclease activity"/>
    <property type="evidence" value="ECO:0007669"/>
    <property type="project" value="UniProtKB-UniRule"/>
</dbReference>
<comment type="subunit">
    <text evidence="1">Homopentamer. Interacts with the terminase small subunit; the active complex is probably heterooligomeric. Interacts with the portal protein.</text>
</comment>
<accession>A0A6J5M626</accession>
<dbReference type="InterPro" id="IPR047987">
    <property type="entry name" value="Gp19-like_virus"/>
</dbReference>
<keyword evidence="1" id="KW-0547">Nucleotide-binding</keyword>
<keyword evidence="1" id="KW-0231">Viral genome packaging</keyword>
<dbReference type="Pfam" id="PF22530">
    <property type="entry name" value="Terminase-T7_RNaseH-like"/>
    <property type="match status" value="1"/>
</dbReference>
<comment type="cofactor">
    <cofactor evidence="1">
        <name>Mg(2+)</name>
        <dbReference type="ChEBI" id="CHEBI:18420"/>
    </cofactor>
</comment>
<comment type="function">
    <text evidence="1">The terminase large subunit acts as an ATP driven molecular motor necessary for viral DNA translocation into empty capsids and as an endonuclease that cuts the viral genome at a unique and precise dsDNA sequence to initiate and to end a packaging reaction. The terminase lies at a unique vertex of the procapsid and is composed of two subunits, a small terminase subunit involved in viral DNA recognition (packaging sequence), and a large terminase subunit possessing endonucleolytic and ATPase activities. Both terminase subunits heterooligomerize and are docked on the portal protein to form the packaging machine. The terminase large subunit exhibits endonuclease activity and cleaves the viral genome concatemer. Once the DNA is packaged, the terminase detaches from the portal and gets replaced by the tail to finish maturation of the virion.</text>
</comment>
<dbReference type="GO" id="GO:0005524">
    <property type="term" value="F:ATP binding"/>
    <property type="evidence" value="ECO:0007669"/>
    <property type="project" value="UniProtKB-KW"/>
</dbReference>
<feature type="short sequence motif" description="Walker A motif" evidence="1">
    <location>
        <begin position="49"/>
        <end position="56"/>
    </location>
</feature>
<dbReference type="EC" id="3.1.21.-" evidence="1"/>
<dbReference type="InterPro" id="IPR044271">
    <property type="entry name" value="Terminase_large_su_gp19"/>
</dbReference>
<protein>
    <recommendedName>
        <fullName evidence="1">Terminase, large subunit</fullName>
    </recommendedName>
    <alternativeName>
        <fullName evidence="1">DNA-packaging protein</fullName>
    </alternativeName>
    <domain>
        <recommendedName>
            <fullName evidence="1">ATPase</fullName>
            <ecNumber evidence="1">3.6.4.-</ecNumber>
        </recommendedName>
    </domain>
    <domain>
        <recommendedName>
            <fullName evidence="1">Endonuclease</fullName>
            <ecNumber evidence="1">3.1.21.-</ecNumber>
        </recommendedName>
    </domain>
</protein>
<keyword evidence="1" id="KW-0255">Endonuclease</keyword>
<gene>
    <name evidence="3" type="ORF">UFOVP401_34</name>
</gene>
<dbReference type="SUPFAM" id="SSF52540">
    <property type="entry name" value="P-loop containing nucleoside triphosphate hydrolases"/>
    <property type="match status" value="1"/>
</dbReference>
<keyword evidence="1" id="KW-1188">Viral release from host cell</keyword>
<name>A0A6J5M626_9CAUD</name>
<dbReference type="InterPro" id="IPR054762">
    <property type="entry name" value="Gp19_RNaseH-like"/>
</dbReference>
<dbReference type="EMBL" id="LR796384">
    <property type="protein sequence ID" value="CAB4140947.1"/>
    <property type="molecule type" value="Genomic_DNA"/>
</dbReference>
<comment type="caution">
    <text evidence="1">Lacks conserved residue(s) required for the propagation of feature annotation.</text>
</comment>
<keyword evidence="1" id="KW-0378">Hydrolase</keyword>
<dbReference type="GO" id="GO:0019073">
    <property type="term" value="P:viral DNA genome packaging"/>
    <property type="evidence" value="ECO:0007669"/>
    <property type="project" value="UniProtKB-UniRule"/>
</dbReference>
<feature type="short sequence motif" description="Walker B motif" evidence="1">
    <location>
        <begin position="147"/>
        <end position="152"/>
    </location>
</feature>
<feature type="binding site" evidence="1">
    <location>
        <position position="400"/>
    </location>
    <ligand>
        <name>Mg(2+)</name>
        <dbReference type="ChEBI" id="CHEBI:18420"/>
        <label>2</label>
        <note>catalytic; for nuclease activity</note>
    </ligand>
</feature>
<keyword evidence="1" id="KW-0067">ATP-binding</keyword>
<proteinExistence type="inferred from homology"/>